<dbReference type="AlphaFoldDB" id="A0A2P6RME6"/>
<keyword evidence="2" id="KW-1185">Reference proteome</keyword>
<proteinExistence type="predicted"/>
<accession>A0A2P6RME6</accession>
<dbReference type="Proteomes" id="UP000238479">
    <property type="component" value="Chromosome 2"/>
</dbReference>
<sequence>MGLFRSEKASMVAWVSDVVGQIGFPWRRLFQSGLLLRVSHLETLGFGWGRSSGLMGLGPVGLTCHTFSPLGLGLEWTVGR</sequence>
<reference evidence="1 2" key="1">
    <citation type="journal article" date="2018" name="Nat. Genet.">
        <title>The Rosa genome provides new insights in the design of modern roses.</title>
        <authorList>
            <person name="Bendahmane M."/>
        </authorList>
    </citation>
    <scope>NUCLEOTIDE SEQUENCE [LARGE SCALE GENOMIC DNA]</scope>
    <source>
        <strain evidence="2">cv. Old Blush</strain>
    </source>
</reference>
<protein>
    <submittedName>
        <fullName evidence="1">Uncharacterized protein</fullName>
    </submittedName>
</protein>
<organism evidence="1 2">
    <name type="scientific">Rosa chinensis</name>
    <name type="common">China rose</name>
    <dbReference type="NCBI Taxonomy" id="74649"/>
    <lineage>
        <taxon>Eukaryota</taxon>
        <taxon>Viridiplantae</taxon>
        <taxon>Streptophyta</taxon>
        <taxon>Embryophyta</taxon>
        <taxon>Tracheophyta</taxon>
        <taxon>Spermatophyta</taxon>
        <taxon>Magnoliopsida</taxon>
        <taxon>eudicotyledons</taxon>
        <taxon>Gunneridae</taxon>
        <taxon>Pentapetalae</taxon>
        <taxon>rosids</taxon>
        <taxon>fabids</taxon>
        <taxon>Rosales</taxon>
        <taxon>Rosaceae</taxon>
        <taxon>Rosoideae</taxon>
        <taxon>Rosoideae incertae sedis</taxon>
        <taxon>Rosa</taxon>
    </lineage>
</organism>
<gene>
    <name evidence="1" type="ORF">RchiOBHm_Chr2g0101321</name>
</gene>
<name>A0A2P6RME6_ROSCH</name>
<dbReference type="Gramene" id="PRQ47593">
    <property type="protein sequence ID" value="PRQ47593"/>
    <property type="gene ID" value="RchiOBHm_Chr2g0101321"/>
</dbReference>
<evidence type="ECO:0000313" key="2">
    <source>
        <dbReference type="Proteomes" id="UP000238479"/>
    </source>
</evidence>
<dbReference type="EMBL" id="PDCK01000040">
    <property type="protein sequence ID" value="PRQ47593.1"/>
    <property type="molecule type" value="Genomic_DNA"/>
</dbReference>
<evidence type="ECO:0000313" key="1">
    <source>
        <dbReference type="EMBL" id="PRQ47593.1"/>
    </source>
</evidence>
<comment type="caution">
    <text evidence="1">The sequence shown here is derived from an EMBL/GenBank/DDBJ whole genome shotgun (WGS) entry which is preliminary data.</text>
</comment>